<dbReference type="Gene3D" id="1.20.58.390">
    <property type="entry name" value="Neurotransmitter-gated ion-channel transmembrane domain"/>
    <property type="match status" value="2"/>
</dbReference>
<name>A0A914RU35_PAREQ</name>
<organism evidence="3 4">
    <name type="scientific">Parascaris equorum</name>
    <name type="common">Equine roundworm</name>
    <dbReference type="NCBI Taxonomy" id="6256"/>
    <lineage>
        <taxon>Eukaryota</taxon>
        <taxon>Metazoa</taxon>
        <taxon>Ecdysozoa</taxon>
        <taxon>Nematoda</taxon>
        <taxon>Chromadorea</taxon>
        <taxon>Rhabditida</taxon>
        <taxon>Spirurina</taxon>
        <taxon>Ascaridomorpha</taxon>
        <taxon>Ascaridoidea</taxon>
        <taxon>Ascarididae</taxon>
        <taxon>Parascaris</taxon>
    </lineage>
</organism>
<feature type="transmembrane region" description="Helical" evidence="2">
    <location>
        <begin position="54"/>
        <end position="71"/>
    </location>
</feature>
<dbReference type="WBParaSite" id="PEQ_0000983801-mRNA-1">
    <property type="protein sequence ID" value="PEQ_0000983801-mRNA-1"/>
    <property type="gene ID" value="PEQ_0000983801"/>
</dbReference>
<reference evidence="4" key="1">
    <citation type="submission" date="2022-11" db="UniProtKB">
        <authorList>
            <consortium name="WormBaseParasite"/>
        </authorList>
    </citation>
    <scope>IDENTIFICATION</scope>
</reference>
<proteinExistence type="predicted"/>
<keyword evidence="2" id="KW-1133">Transmembrane helix</keyword>
<sequence length="208" mass="23804">MSELSNGSIWSCWRIKGTGPCILDLARFPMDSVSERSIYFIADWIEFSLPSIDLIVASGIILTVLFSALTLQKYAAGIWDELTVSFTFRRRYGWYILQGYIPTYLTIFISWIPFYLGPKAIPARTMAIDVWVLSGMTFVFASLIELAMIGFMSRNEGRSIVKLKHLNKKKRKSKWDTEKLDLYSRIVFPSECSMSDIGLLTTDHLQLT</sequence>
<evidence type="ECO:0000256" key="1">
    <source>
        <dbReference type="ARBA" id="ARBA00004141"/>
    </source>
</evidence>
<evidence type="ECO:0000256" key="2">
    <source>
        <dbReference type="SAM" id="Phobius"/>
    </source>
</evidence>
<dbReference type="PANTHER" id="PTHR18945">
    <property type="entry name" value="NEUROTRANSMITTER GATED ION CHANNEL"/>
    <property type="match status" value="1"/>
</dbReference>
<keyword evidence="3" id="KW-1185">Reference proteome</keyword>
<protein>
    <submittedName>
        <fullName evidence="4">Neurotransmitter-gated ion-channel transmembrane domain-containing protein</fullName>
    </submittedName>
</protein>
<dbReference type="SUPFAM" id="SSF90112">
    <property type="entry name" value="Neurotransmitter-gated ion-channel transmembrane pore"/>
    <property type="match status" value="1"/>
</dbReference>
<dbReference type="InterPro" id="IPR036719">
    <property type="entry name" value="Neuro-gated_channel_TM_sf"/>
</dbReference>
<dbReference type="AlphaFoldDB" id="A0A914RU35"/>
<dbReference type="InterPro" id="IPR038050">
    <property type="entry name" value="Neuro_actylchol_rec"/>
</dbReference>
<dbReference type="Proteomes" id="UP000887564">
    <property type="component" value="Unplaced"/>
</dbReference>
<feature type="transmembrane region" description="Helical" evidence="2">
    <location>
        <begin position="92"/>
        <end position="116"/>
    </location>
</feature>
<keyword evidence="2" id="KW-0472">Membrane</keyword>
<dbReference type="InterPro" id="IPR036734">
    <property type="entry name" value="Neur_chan_lig-bd_sf"/>
</dbReference>
<feature type="transmembrane region" description="Helical" evidence="2">
    <location>
        <begin position="128"/>
        <end position="152"/>
    </location>
</feature>
<accession>A0A914RU35</accession>
<evidence type="ECO:0000313" key="3">
    <source>
        <dbReference type="Proteomes" id="UP000887564"/>
    </source>
</evidence>
<dbReference type="InterPro" id="IPR006201">
    <property type="entry name" value="Neur_channel"/>
</dbReference>
<dbReference type="SUPFAM" id="SSF63712">
    <property type="entry name" value="Nicotinic receptor ligand binding domain-like"/>
    <property type="match status" value="1"/>
</dbReference>
<dbReference type="GO" id="GO:0016020">
    <property type="term" value="C:membrane"/>
    <property type="evidence" value="ECO:0007669"/>
    <property type="project" value="UniProtKB-SubCell"/>
</dbReference>
<evidence type="ECO:0000313" key="4">
    <source>
        <dbReference type="WBParaSite" id="PEQ_0000983801-mRNA-1"/>
    </source>
</evidence>
<comment type="subcellular location">
    <subcellularLocation>
        <location evidence="1">Membrane</location>
        <topology evidence="1">Multi-pass membrane protein</topology>
    </subcellularLocation>
</comment>
<dbReference type="GO" id="GO:0004888">
    <property type="term" value="F:transmembrane signaling receptor activity"/>
    <property type="evidence" value="ECO:0007669"/>
    <property type="project" value="InterPro"/>
</dbReference>
<keyword evidence="2" id="KW-0812">Transmembrane</keyword>
<dbReference type="GO" id="GO:0005230">
    <property type="term" value="F:extracellular ligand-gated monoatomic ion channel activity"/>
    <property type="evidence" value="ECO:0007669"/>
    <property type="project" value="InterPro"/>
</dbReference>